<evidence type="ECO:0000313" key="2">
    <source>
        <dbReference type="EMBL" id="PRY13077.1"/>
    </source>
</evidence>
<dbReference type="AlphaFoldDB" id="A0A2T0R1B2"/>
<dbReference type="InterPro" id="IPR036661">
    <property type="entry name" value="Luciferase-like_sf"/>
</dbReference>
<feature type="domain" description="Luciferase-like" evidence="1">
    <location>
        <begin position="8"/>
        <end position="112"/>
    </location>
</feature>
<dbReference type="SUPFAM" id="SSF51679">
    <property type="entry name" value="Bacterial luciferase-like"/>
    <property type="match status" value="1"/>
</dbReference>
<dbReference type="Gene3D" id="3.20.20.30">
    <property type="entry name" value="Luciferase-like domain"/>
    <property type="match status" value="1"/>
</dbReference>
<name>A0A2T0R1B2_9ACTN</name>
<dbReference type="InterPro" id="IPR050766">
    <property type="entry name" value="Bact_Lucif_Oxidored"/>
</dbReference>
<evidence type="ECO:0000313" key="3">
    <source>
        <dbReference type="Proteomes" id="UP000238083"/>
    </source>
</evidence>
<gene>
    <name evidence="2" type="ORF">CLV37_109271</name>
</gene>
<evidence type="ECO:0000259" key="1">
    <source>
        <dbReference type="Pfam" id="PF00296"/>
    </source>
</evidence>
<dbReference type="EMBL" id="PVZF01000009">
    <property type="protein sequence ID" value="PRY13077.1"/>
    <property type="molecule type" value="Genomic_DNA"/>
</dbReference>
<dbReference type="GO" id="GO:0016705">
    <property type="term" value="F:oxidoreductase activity, acting on paired donors, with incorporation or reduction of molecular oxygen"/>
    <property type="evidence" value="ECO:0007669"/>
    <property type="project" value="InterPro"/>
</dbReference>
<accession>A0A2T0R1B2</accession>
<dbReference type="OrthoDB" id="9780518at2"/>
<reference evidence="2 3" key="1">
    <citation type="submission" date="2018-03" db="EMBL/GenBank/DDBJ databases">
        <title>Genomic Encyclopedia of Archaeal and Bacterial Type Strains, Phase II (KMG-II): from individual species to whole genera.</title>
        <authorList>
            <person name="Goeker M."/>
        </authorList>
    </citation>
    <scope>NUCLEOTIDE SEQUENCE [LARGE SCALE GENOMIC DNA]</scope>
    <source>
        <strain evidence="2 3">DSM 19711</strain>
    </source>
</reference>
<dbReference type="Pfam" id="PF00296">
    <property type="entry name" value="Bac_luciferase"/>
    <property type="match status" value="2"/>
</dbReference>
<comment type="caution">
    <text evidence="2">The sequence shown here is derived from an EMBL/GenBank/DDBJ whole genome shotgun (WGS) entry which is preliminary data.</text>
</comment>
<protein>
    <submittedName>
        <fullName evidence="2">Luciferase family oxidoreductase group 1</fullName>
    </submittedName>
</protein>
<dbReference type="InterPro" id="IPR011251">
    <property type="entry name" value="Luciferase-like_dom"/>
</dbReference>
<dbReference type="GO" id="GO:0005829">
    <property type="term" value="C:cytosol"/>
    <property type="evidence" value="ECO:0007669"/>
    <property type="project" value="TreeGrafter"/>
</dbReference>
<dbReference type="PANTHER" id="PTHR30137:SF6">
    <property type="entry name" value="LUCIFERASE-LIKE MONOOXYGENASE"/>
    <property type="match status" value="1"/>
</dbReference>
<dbReference type="PANTHER" id="PTHR30137">
    <property type="entry name" value="LUCIFERASE-LIKE MONOOXYGENASE"/>
    <property type="match status" value="1"/>
</dbReference>
<sequence>MSVELSVLDLVPESEHEGLGAGIARTLELARAADDWGYRGFWLAEHHLSPGVSSSTPAVLAALVASSTRRLRVGSAASLLAVTTPAVAAEQWATIARAVGGRVDLGFGRVHGPAPAGAERPGASGSRVVDGLPVPAAPPPLWRDPALVETLTATARVLGVHRADAPPFADELRLALDLLRDGHTDAEGRTHGSSLLSGAPVDVHVLASSGGESARVAGELGLPLVANYHVAPASVLDTVATYRDAFRPGVLPAPRVAVSADVVVAATDAEARELARPYAQWVLGIRRGTGAVPIPSPQEVDAFTWSAEDEALVADRLEGHVVGSPETVVPRLEALARVTGAEEILVTTATYRAADRFRSYELLAQAWRDRSTVHLPEPAHATA</sequence>
<dbReference type="RefSeq" id="WP_106213063.1">
    <property type="nucleotide sequence ID" value="NZ_PVZF01000009.1"/>
</dbReference>
<proteinExistence type="predicted"/>
<organism evidence="2 3">
    <name type="scientific">Kineococcus rhizosphaerae</name>
    <dbReference type="NCBI Taxonomy" id="559628"/>
    <lineage>
        <taxon>Bacteria</taxon>
        <taxon>Bacillati</taxon>
        <taxon>Actinomycetota</taxon>
        <taxon>Actinomycetes</taxon>
        <taxon>Kineosporiales</taxon>
        <taxon>Kineosporiaceae</taxon>
        <taxon>Kineococcus</taxon>
    </lineage>
</organism>
<keyword evidence="3" id="KW-1185">Reference proteome</keyword>
<dbReference type="Proteomes" id="UP000238083">
    <property type="component" value="Unassembled WGS sequence"/>
</dbReference>
<feature type="domain" description="Luciferase-like" evidence="1">
    <location>
        <begin position="169"/>
        <end position="337"/>
    </location>
</feature>